<feature type="compositionally biased region" description="Polar residues" evidence="1">
    <location>
        <begin position="19"/>
        <end position="39"/>
    </location>
</feature>
<comment type="caution">
    <text evidence="2">The sequence shown here is derived from an EMBL/GenBank/DDBJ whole genome shotgun (WGS) entry which is preliminary data.</text>
</comment>
<reference evidence="2 3" key="1">
    <citation type="submission" date="2022-11" db="EMBL/GenBank/DDBJ databases">
        <title>Minimal conservation of predation-associated metabolite biosynthetic gene clusters underscores biosynthetic potential of Myxococcota including descriptions for ten novel species: Archangium lansinium sp. nov., Myxococcus landrumus sp. nov., Nannocystis bai.</title>
        <authorList>
            <person name="Ahearne A."/>
            <person name="Stevens C."/>
            <person name="Dowd S."/>
        </authorList>
    </citation>
    <scope>NUCLEOTIDE SEQUENCE [LARGE SCALE GENOMIC DNA]</scope>
    <source>
        <strain evidence="2 3">NCELM</strain>
    </source>
</reference>
<evidence type="ECO:0008006" key="4">
    <source>
        <dbReference type="Google" id="ProtNLM"/>
    </source>
</evidence>
<name>A0ABT5B4T7_9BACT</name>
<keyword evidence="3" id="KW-1185">Reference proteome</keyword>
<proteinExistence type="predicted"/>
<sequence>MSAALLLLAGGCPAGEGASTDTDPSTSAAPTGSPTAPTDSDSDPTGGATDPTGGAIGPTAQIRLVNLVPGLTFDMWGADEDFMPVLIAEGIAPETASDYIDVPVNPYTMDPGFVLVPAGEVIEATPTWQTDAGAKPDHANINIDELDGAGQRATVIGSRDMETNELSFEHLDETELQLGDVSQANLHISYKLFDLPGTVVPAIAIVGQPCLFTGSTAAPQAWSVAPGSFELGVYDIQTESECTVQLASAPITAAAGDQVLVAIYHIDSTVKLLTAPIAPG</sequence>
<gene>
    <name evidence="2" type="ORF">POL58_10025</name>
</gene>
<accession>A0ABT5B4T7</accession>
<evidence type="ECO:0000313" key="2">
    <source>
        <dbReference type="EMBL" id="MDC0668076.1"/>
    </source>
</evidence>
<protein>
    <recommendedName>
        <fullName evidence="4">DUF4382 domain-containing protein</fullName>
    </recommendedName>
</protein>
<feature type="compositionally biased region" description="Low complexity" evidence="1">
    <location>
        <begin position="43"/>
        <end position="57"/>
    </location>
</feature>
<evidence type="ECO:0000256" key="1">
    <source>
        <dbReference type="SAM" id="MobiDB-lite"/>
    </source>
</evidence>
<organism evidence="2 3">
    <name type="scientific">Nannocystis radixulma</name>
    <dbReference type="NCBI Taxonomy" id="2995305"/>
    <lineage>
        <taxon>Bacteria</taxon>
        <taxon>Pseudomonadati</taxon>
        <taxon>Myxococcota</taxon>
        <taxon>Polyangia</taxon>
        <taxon>Nannocystales</taxon>
        <taxon>Nannocystaceae</taxon>
        <taxon>Nannocystis</taxon>
    </lineage>
</organism>
<dbReference type="EMBL" id="JAQNDN010000003">
    <property type="protein sequence ID" value="MDC0668076.1"/>
    <property type="molecule type" value="Genomic_DNA"/>
</dbReference>
<dbReference type="Proteomes" id="UP001217838">
    <property type="component" value="Unassembled WGS sequence"/>
</dbReference>
<feature type="region of interest" description="Disordered" evidence="1">
    <location>
        <begin position="12"/>
        <end position="57"/>
    </location>
</feature>
<evidence type="ECO:0000313" key="3">
    <source>
        <dbReference type="Proteomes" id="UP001217838"/>
    </source>
</evidence>